<evidence type="ECO:0000313" key="2">
    <source>
        <dbReference type="EMBL" id="WBA42028.1"/>
    </source>
</evidence>
<feature type="signal peptide" evidence="1">
    <location>
        <begin position="1"/>
        <end position="18"/>
    </location>
</feature>
<dbReference type="EMBL" id="CP114767">
    <property type="protein sequence ID" value="WBA42028.1"/>
    <property type="molecule type" value="Genomic_DNA"/>
</dbReference>
<accession>A0ABY7LNN0</accession>
<evidence type="ECO:0000256" key="1">
    <source>
        <dbReference type="SAM" id="SignalP"/>
    </source>
</evidence>
<feature type="chain" id="PRO_5046683395" description="DUF4221 domain-containing protein" evidence="1">
    <location>
        <begin position="19"/>
        <end position="335"/>
    </location>
</feature>
<keyword evidence="1" id="KW-0732">Signal</keyword>
<dbReference type="RefSeq" id="WP_269560086.1">
    <property type="nucleotide sequence ID" value="NZ_CP114767.1"/>
</dbReference>
<evidence type="ECO:0000313" key="3">
    <source>
        <dbReference type="Proteomes" id="UP001211005"/>
    </source>
</evidence>
<protein>
    <recommendedName>
        <fullName evidence="4">DUF4221 domain-containing protein</fullName>
    </recommendedName>
</protein>
<gene>
    <name evidence="2" type="ORF">O3303_00355</name>
</gene>
<keyword evidence="3" id="KW-1185">Reference proteome</keyword>
<sequence>MKYRLLPALLLPAAFATAQPTARPPKTIALPPELADKNNQFSGLYIDGRELLLLSESRLQEQAEAKVYGLPLANLNRQLTGQPQALPYRKYPIRGLNQLQARIDSLGQVYEGLESLTVLNGVLYFTIETATAAPYCYLIKGRFDAAHTAIQLDPAYLVALAKPVLPDGTHVYNAGFEAMARYRQQLLLLFEYNAFPAGSQALLLPAAATTAAQLRAVPVAALPFRVTDMVRTGRGRYTAINYFFNGPDDSVYRPAPTDANTRLVLDSTGRYQNYCRLISLRYRRRQLRWEPLLELPRPYMTYNWEGLAAYRGGYFLLNDKYGPSGQSTLLYIRPE</sequence>
<proteinExistence type="predicted"/>
<name>A0ABY7LNN0_9BACT</name>
<reference evidence="2 3" key="1">
    <citation type="submission" date="2022-12" db="EMBL/GenBank/DDBJ databases">
        <title>Hymenobacter canadensis sp. nov. isolated from lake water of the Cambridge Bay, Canada.</title>
        <authorList>
            <person name="Kim W.H."/>
            <person name="Lee Y.M."/>
        </authorList>
    </citation>
    <scope>NUCLEOTIDE SEQUENCE [LARGE SCALE GENOMIC DNA]</scope>
    <source>
        <strain evidence="2 3">PAMC 29467</strain>
    </source>
</reference>
<organism evidence="2 3">
    <name type="scientific">Hymenobacter canadensis</name>
    <dbReference type="NCBI Taxonomy" id="2999067"/>
    <lineage>
        <taxon>Bacteria</taxon>
        <taxon>Pseudomonadati</taxon>
        <taxon>Bacteroidota</taxon>
        <taxon>Cytophagia</taxon>
        <taxon>Cytophagales</taxon>
        <taxon>Hymenobacteraceae</taxon>
        <taxon>Hymenobacter</taxon>
    </lineage>
</organism>
<dbReference type="Proteomes" id="UP001211005">
    <property type="component" value="Chromosome"/>
</dbReference>
<evidence type="ECO:0008006" key="4">
    <source>
        <dbReference type="Google" id="ProtNLM"/>
    </source>
</evidence>